<dbReference type="GO" id="GO:0016757">
    <property type="term" value="F:glycosyltransferase activity"/>
    <property type="evidence" value="ECO:0007669"/>
    <property type="project" value="UniProtKB-KW"/>
</dbReference>
<feature type="transmembrane region" description="Helical" evidence="9">
    <location>
        <begin position="328"/>
        <end position="348"/>
    </location>
</feature>
<dbReference type="PANTHER" id="PTHR33908:SF11">
    <property type="entry name" value="MEMBRANE PROTEIN"/>
    <property type="match status" value="1"/>
</dbReference>
<reference evidence="11 12" key="1">
    <citation type="submission" date="2024-10" db="EMBL/GenBank/DDBJ databases">
        <title>The Natural Products Discovery Center: Release of the First 8490 Sequenced Strains for Exploring Actinobacteria Biosynthetic Diversity.</title>
        <authorList>
            <person name="Kalkreuter E."/>
            <person name="Kautsar S.A."/>
            <person name="Yang D."/>
            <person name="Bader C.D."/>
            <person name="Teijaro C.N."/>
            <person name="Fluegel L."/>
            <person name="Davis C.M."/>
            <person name="Simpson J.R."/>
            <person name="Lauterbach L."/>
            <person name="Steele A.D."/>
            <person name="Gui C."/>
            <person name="Meng S."/>
            <person name="Li G."/>
            <person name="Viehrig K."/>
            <person name="Ye F."/>
            <person name="Su P."/>
            <person name="Kiefer A.F."/>
            <person name="Nichols A."/>
            <person name="Cepeda A.J."/>
            <person name="Yan W."/>
            <person name="Fan B."/>
            <person name="Jiang Y."/>
            <person name="Adhikari A."/>
            <person name="Zheng C.-J."/>
            <person name="Schuster L."/>
            <person name="Cowan T.M."/>
            <person name="Smanski M.J."/>
            <person name="Chevrette M.G."/>
            <person name="De Carvalho L.P.S."/>
            <person name="Shen B."/>
        </authorList>
    </citation>
    <scope>NUCLEOTIDE SEQUENCE [LARGE SCALE GENOMIC DNA]</scope>
    <source>
        <strain evidence="11 12">NPDC004119</strain>
    </source>
</reference>
<protein>
    <submittedName>
        <fullName evidence="11">ArnT family glycosyltransferase</fullName>
        <ecNumber evidence="11">2.4.-.-</ecNumber>
    </submittedName>
</protein>
<evidence type="ECO:0000256" key="4">
    <source>
        <dbReference type="ARBA" id="ARBA00022679"/>
    </source>
</evidence>
<accession>A0ABW6P8U8</accession>
<evidence type="ECO:0000256" key="5">
    <source>
        <dbReference type="ARBA" id="ARBA00022692"/>
    </source>
</evidence>
<feature type="domain" description="Glycosyltransferase RgtA/B/C/D-like" evidence="10">
    <location>
        <begin position="86"/>
        <end position="246"/>
    </location>
</feature>
<feature type="compositionally biased region" description="Polar residues" evidence="8">
    <location>
        <begin position="10"/>
        <end position="23"/>
    </location>
</feature>
<evidence type="ECO:0000313" key="11">
    <source>
        <dbReference type="EMBL" id="MFF0499566.1"/>
    </source>
</evidence>
<gene>
    <name evidence="11" type="ORF">ACFYU5_24430</name>
</gene>
<feature type="transmembrane region" description="Helical" evidence="9">
    <location>
        <begin position="228"/>
        <end position="248"/>
    </location>
</feature>
<keyword evidence="6 9" id="KW-1133">Transmembrane helix</keyword>
<dbReference type="EMBL" id="JBIAMT010000005">
    <property type="protein sequence ID" value="MFF0499566.1"/>
    <property type="molecule type" value="Genomic_DNA"/>
</dbReference>
<feature type="transmembrane region" description="Helical" evidence="9">
    <location>
        <begin position="134"/>
        <end position="153"/>
    </location>
</feature>
<organism evidence="11 12">
    <name type="scientific">Nocardia aobensis</name>
    <dbReference type="NCBI Taxonomy" id="257277"/>
    <lineage>
        <taxon>Bacteria</taxon>
        <taxon>Bacillati</taxon>
        <taxon>Actinomycetota</taxon>
        <taxon>Actinomycetes</taxon>
        <taxon>Mycobacteriales</taxon>
        <taxon>Nocardiaceae</taxon>
        <taxon>Nocardia</taxon>
    </lineage>
</organism>
<comment type="caution">
    <text evidence="11">The sequence shown here is derived from an EMBL/GenBank/DDBJ whole genome shotgun (WGS) entry which is preliminary data.</text>
</comment>
<proteinExistence type="predicted"/>
<evidence type="ECO:0000256" key="1">
    <source>
        <dbReference type="ARBA" id="ARBA00004651"/>
    </source>
</evidence>
<feature type="transmembrane region" description="Helical" evidence="9">
    <location>
        <begin position="305"/>
        <end position="322"/>
    </location>
</feature>
<feature type="transmembrane region" description="Helical" evidence="9">
    <location>
        <begin position="200"/>
        <end position="219"/>
    </location>
</feature>
<evidence type="ECO:0000256" key="9">
    <source>
        <dbReference type="SAM" id="Phobius"/>
    </source>
</evidence>
<dbReference type="InterPro" id="IPR050297">
    <property type="entry name" value="LipidA_mod_glycosyltrf_83"/>
</dbReference>
<keyword evidence="12" id="KW-1185">Reference proteome</keyword>
<dbReference type="EC" id="2.4.-.-" evidence="11"/>
<feature type="transmembrane region" description="Helical" evidence="9">
    <location>
        <begin position="360"/>
        <end position="381"/>
    </location>
</feature>
<feature type="transmembrane region" description="Helical" evidence="9">
    <location>
        <begin position="41"/>
        <end position="61"/>
    </location>
</feature>
<name>A0ABW6P8U8_9NOCA</name>
<feature type="transmembrane region" description="Helical" evidence="9">
    <location>
        <begin position="108"/>
        <end position="128"/>
    </location>
</feature>
<dbReference type="RefSeq" id="WP_387398150.1">
    <property type="nucleotide sequence ID" value="NZ_JBIAMT010000005.1"/>
</dbReference>
<evidence type="ECO:0000256" key="8">
    <source>
        <dbReference type="SAM" id="MobiDB-lite"/>
    </source>
</evidence>
<dbReference type="Proteomes" id="UP001601442">
    <property type="component" value="Unassembled WGS sequence"/>
</dbReference>
<dbReference type="Pfam" id="PF13231">
    <property type="entry name" value="PMT_2"/>
    <property type="match status" value="1"/>
</dbReference>
<evidence type="ECO:0000256" key="6">
    <source>
        <dbReference type="ARBA" id="ARBA00022989"/>
    </source>
</evidence>
<evidence type="ECO:0000313" key="12">
    <source>
        <dbReference type="Proteomes" id="UP001601442"/>
    </source>
</evidence>
<evidence type="ECO:0000259" key="10">
    <source>
        <dbReference type="Pfam" id="PF13231"/>
    </source>
</evidence>
<comment type="subcellular location">
    <subcellularLocation>
        <location evidence="1">Cell membrane</location>
        <topology evidence="1">Multi-pass membrane protein</topology>
    </subcellularLocation>
</comment>
<keyword evidence="4 11" id="KW-0808">Transferase</keyword>
<dbReference type="InterPro" id="IPR038731">
    <property type="entry name" value="RgtA/B/C-like"/>
</dbReference>
<keyword evidence="7 9" id="KW-0472">Membrane</keyword>
<sequence length="532" mass="56848">MTDVYESDTGARSATESTGTRGATESAEARGATESAALAPVAWPVVAPIAALGGAALLFAASKYGYFGDELYFLAAGRRLSWGYADQGPVLPLLARIMDTLVPGSYPALRIPAVLITVAAIVLCAMITREFGGGRAAQALAALAYACSPFLLLQGSMLTTNTVDTALWVLITWLVVRWVRTRRDALLLVAGLVTAVDLQVKWLIPFFWIALAVSCAVFGPRELLRRPLLWAGAGLTVLSAVPQVIWQLRHGWPQLAMGAEIASEQAIIGGRLLFVPISLILVGILGVPVLLGGLWALLRWKPLQPYRFLGATLIVVEIVFLITGGRVYYPAGMYGVVLAAGAVALVHWTRKRAAVGRRIAGVATLVVAVAAVATIVTSLPWRPAAAIEPPRDDVSAAIAIGTYGQFGWPELTAAVTTAYRGLPAARRDRAVVVTDTYWQASALDHLGRADLPAIYSPSRGFGYFGAPPDSAETALIVGGDEADLRGRCTVLIPVGRVDTRLGFVGNTRDVTIYDCTGPKRPWSRMWPEWMHL</sequence>
<feature type="region of interest" description="Disordered" evidence="8">
    <location>
        <begin position="1"/>
        <end position="29"/>
    </location>
</feature>
<keyword evidence="5 9" id="KW-0812">Transmembrane</keyword>
<evidence type="ECO:0000256" key="2">
    <source>
        <dbReference type="ARBA" id="ARBA00022475"/>
    </source>
</evidence>
<dbReference type="PANTHER" id="PTHR33908">
    <property type="entry name" value="MANNOSYLTRANSFERASE YKCB-RELATED"/>
    <property type="match status" value="1"/>
</dbReference>
<evidence type="ECO:0000256" key="3">
    <source>
        <dbReference type="ARBA" id="ARBA00022676"/>
    </source>
</evidence>
<evidence type="ECO:0000256" key="7">
    <source>
        <dbReference type="ARBA" id="ARBA00023136"/>
    </source>
</evidence>
<keyword evidence="3 11" id="KW-0328">Glycosyltransferase</keyword>
<feature type="transmembrane region" description="Helical" evidence="9">
    <location>
        <begin position="273"/>
        <end position="298"/>
    </location>
</feature>
<keyword evidence="2" id="KW-1003">Cell membrane</keyword>